<accession>A0ABN9WDC7</accession>
<dbReference type="EMBL" id="CAUYUJ010018533">
    <property type="protein sequence ID" value="CAK0884342.1"/>
    <property type="molecule type" value="Genomic_DNA"/>
</dbReference>
<proteinExistence type="predicted"/>
<name>A0ABN9WDC7_9DINO</name>
<evidence type="ECO:0000313" key="1">
    <source>
        <dbReference type="EMBL" id="CAK0884342.1"/>
    </source>
</evidence>
<organism evidence="1 2">
    <name type="scientific">Prorocentrum cordatum</name>
    <dbReference type="NCBI Taxonomy" id="2364126"/>
    <lineage>
        <taxon>Eukaryota</taxon>
        <taxon>Sar</taxon>
        <taxon>Alveolata</taxon>
        <taxon>Dinophyceae</taxon>
        <taxon>Prorocentrales</taxon>
        <taxon>Prorocentraceae</taxon>
        <taxon>Prorocentrum</taxon>
    </lineage>
</organism>
<feature type="non-terminal residue" evidence="1">
    <location>
        <position position="1"/>
    </location>
</feature>
<evidence type="ECO:0000313" key="2">
    <source>
        <dbReference type="Proteomes" id="UP001189429"/>
    </source>
</evidence>
<dbReference type="Proteomes" id="UP001189429">
    <property type="component" value="Unassembled WGS sequence"/>
</dbReference>
<comment type="caution">
    <text evidence="1">The sequence shown here is derived from an EMBL/GenBank/DDBJ whole genome shotgun (WGS) entry which is preliminary data.</text>
</comment>
<keyword evidence="2" id="KW-1185">Reference proteome</keyword>
<sequence>GGSVAPEVLERCQSGVAGFTTFAGFRELVSDEQVDSNLVDYFNQPYFRGWGAKKGGQILAGLVCPAPEFPRFGVRQLPRACRCLKGWMRRALGRCRRGWLLASRAGIGWCGVACRGRPPPSYRAAARLG</sequence>
<reference evidence="1" key="1">
    <citation type="submission" date="2023-10" db="EMBL/GenBank/DDBJ databases">
        <authorList>
            <person name="Chen Y."/>
            <person name="Shah S."/>
            <person name="Dougan E. K."/>
            <person name="Thang M."/>
            <person name="Chan C."/>
        </authorList>
    </citation>
    <scope>NUCLEOTIDE SEQUENCE [LARGE SCALE GENOMIC DNA]</scope>
</reference>
<gene>
    <name evidence="1" type="ORF">PCOR1329_LOCUS66312</name>
</gene>
<protein>
    <submittedName>
        <fullName evidence="1">Uncharacterized protein</fullName>
    </submittedName>
</protein>